<dbReference type="EMBL" id="GEVI01010534">
    <property type="protein sequence ID" value="JAU21786.1"/>
    <property type="molecule type" value="Transcribed_RNA"/>
</dbReference>
<feature type="compositionally biased region" description="Polar residues" evidence="1">
    <location>
        <begin position="21"/>
        <end position="32"/>
    </location>
</feature>
<accession>A0A1J3DP89</accession>
<reference evidence="2" key="1">
    <citation type="submission" date="2016-07" db="EMBL/GenBank/DDBJ databases">
        <title>De novo transcriptome assembly of four accessions of the metal hyperaccumulator plant Noccaea caerulescens.</title>
        <authorList>
            <person name="Blande D."/>
            <person name="Halimaa P."/>
            <person name="Tervahauta A.I."/>
            <person name="Aarts M.G."/>
            <person name="Karenlampi S.O."/>
        </authorList>
    </citation>
    <scope>NUCLEOTIDE SEQUENCE</scope>
</reference>
<feature type="region of interest" description="Disordered" evidence="1">
    <location>
        <begin position="1"/>
        <end position="71"/>
    </location>
</feature>
<gene>
    <name evidence="2" type="ORF">GA_TR16180_c1_g1_i1_g.51886</name>
</gene>
<sequence length="131" mass="14926">MKLQVSDLGPSYCETRDVVAPSSNNDQINIGNISMKKHPHSRQEADFSSNDGDDEDKIELPRKKKMKKNNVAASSLHTDAVYLPQDLSSDTVKKQCHKKYPKRIISSYSSREKRFITFTLAHLLMSDVVDW</sequence>
<protein>
    <submittedName>
        <fullName evidence="2">B3 domain-containing protein REM-like 1</fullName>
    </submittedName>
</protein>
<name>A0A1J3DP89_NOCCA</name>
<proteinExistence type="predicted"/>
<evidence type="ECO:0000256" key="1">
    <source>
        <dbReference type="SAM" id="MobiDB-lite"/>
    </source>
</evidence>
<organism evidence="2">
    <name type="scientific">Noccaea caerulescens</name>
    <name type="common">Alpine penny-cress</name>
    <name type="synonym">Thlaspi caerulescens</name>
    <dbReference type="NCBI Taxonomy" id="107243"/>
    <lineage>
        <taxon>Eukaryota</taxon>
        <taxon>Viridiplantae</taxon>
        <taxon>Streptophyta</taxon>
        <taxon>Embryophyta</taxon>
        <taxon>Tracheophyta</taxon>
        <taxon>Spermatophyta</taxon>
        <taxon>Magnoliopsida</taxon>
        <taxon>eudicotyledons</taxon>
        <taxon>Gunneridae</taxon>
        <taxon>Pentapetalae</taxon>
        <taxon>rosids</taxon>
        <taxon>malvids</taxon>
        <taxon>Brassicales</taxon>
        <taxon>Brassicaceae</taxon>
        <taxon>Coluteocarpeae</taxon>
        <taxon>Noccaea</taxon>
    </lineage>
</organism>
<evidence type="ECO:0000313" key="2">
    <source>
        <dbReference type="EMBL" id="JAU21786.1"/>
    </source>
</evidence>
<dbReference type="AlphaFoldDB" id="A0A1J3DP89"/>